<sequence length="77" mass="9121">MQKPTTANIFVRINDYNNSNKTLWDVLILEVLKFIKENSNQLLLVEKQQYLSTSVKENSFRPSQLLMRIQPPKIHDF</sequence>
<dbReference type="EMBL" id="CAJJDP010000036">
    <property type="protein sequence ID" value="CAD8159192.1"/>
    <property type="molecule type" value="Genomic_DNA"/>
</dbReference>
<evidence type="ECO:0000313" key="1">
    <source>
        <dbReference type="EMBL" id="CAD8159192.1"/>
    </source>
</evidence>
<protein>
    <submittedName>
        <fullName evidence="1">Uncharacterized protein</fullName>
    </submittedName>
</protein>
<gene>
    <name evidence="1" type="ORF">POCTA_138.1.T0360256</name>
</gene>
<accession>A0A8S1U529</accession>
<keyword evidence="2" id="KW-1185">Reference proteome</keyword>
<reference evidence="1" key="1">
    <citation type="submission" date="2021-01" db="EMBL/GenBank/DDBJ databases">
        <authorList>
            <consortium name="Genoscope - CEA"/>
            <person name="William W."/>
        </authorList>
    </citation>
    <scope>NUCLEOTIDE SEQUENCE</scope>
</reference>
<name>A0A8S1U529_PAROT</name>
<evidence type="ECO:0000313" key="2">
    <source>
        <dbReference type="Proteomes" id="UP000683925"/>
    </source>
</evidence>
<proteinExistence type="predicted"/>
<organism evidence="1 2">
    <name type="scientific">Paramecium octaurelia</name>
    <dbReference type="NCBI Taxonomy" id="43137"/>
    <lineage>
        <taxon>Eukaryota</taxon>
        <taxon>Sar</taxon>
        <taxon>Alveolata</taxon>
        <taxon>Ciliophora</taxon>
        <taxon>Intramacronucleata</taxon>
        <taxon>Oligohymenophorea</taxon>
        <taxon>Peniculida</taxon>
        <taxon>Parameciidae</taxon>
        <taxon>Paramecium</taxon>
    </lineage>
</organism>
<comment type="caution">
    <text evidence="1">The sequence shown here is derived from an EMBL/GenBank/DDBJ whole genome shotgun (WGS) entry which is preliminary data.</text>
</comment>
<dbReference type="AlphaFoldDB" id="A0A8S1U529"/>
<dbReference type="Proteomes" id="UP000683925">
    <property type="component" value="Unassembled WGS sequence"/>
</dbReference>